<name>A0A4Z1GVN2_9HELO</name>
<comment type="caution">
    <text evidence="2">The sequence shown here is derived from an EMBL/GenBank/DDBJ whole genome shotgun (WGS) entry which is preliminary data.</text>
</comment>
<sequence length="88" mass="10129">MSDHNQIETFCEGVASGRFEHPPEFWKQKENCKVVERQCGYCCFQLGEIKLKKEKEAAENVAREAKAQADRAKANAAYQANQVRFARY</sequence>
<evidence type="ECO:0000313" key="2">
    <source>
        <dbReference type="EMBL" id="TGO40976.1"/>
    </source>
</evidence>
<keyword evidence="3" id="KW-1185">Reference proteome</keyword>
<dbReference type="EMBL" id="PQXK01000028">
    <property type="protein sequence ID" value="TGO40976.1"/>
    <property type="molecule type" value="Genomic_DNA"/>
</dbReference>
<feature type="coiled-coil region" evidence="1">
    <location>
        <begin position="48"/>
        <end position="75"/>
    </location>
</feature>
<protein>
    <submittedName>
        <fullName evidence="2">Uncharacterized protein</fullName>
    </submittedName>
</protein>
<proteinExistence type="predicted"/>
<gene>
    <name evidence="2" type="ORF">BHYA_0028g00170</name>
</gene>
<evidence type="ECO:0000313" key="3">
    <source>
        <dbReference type="Proteomes" id="UP000297814"/>
    </source>
</evidence>
<reference evidence="2 3" key="1">
    <citation type="submission" date="2017-12" db="EMBL/GenBank/DDBJ databases">
        <title>Comparative genomics of Botrytis spp.</title>
        <authorList>
            <person name="Valero-Jimenez C.A."/>
            <person name="Tapia P."/>
            <person name="Veloso J."/>
            <person name="Silva-Moreno E."/>
            <person name="Staats M."/>
            <person name="Valdes J.H."/>
            <person name="Van Kan J.A.L."/>
        </authorList>
    </citation>
    <scope>NUCLEOTIDE SEQUENCE [LARGE SCALE GENOMIC DNA]</scope>
    <source>
        <strain evidence="2 3">Bh0001</strain>
    </source>
</reference>
<dbReference type="Proteomes" id="UP000297814">
    <property type="component" value="Unassembled WGS sequence"/>
</dbReference>
<organism evidence="2 3">
    <name type="scientific">Botrytis hyacinthi</name>
    <dbReference type="NCBI Taxonomy" id="278943"/>
    <lineage>
        <taxon>Eukaryota</taxon>
        <taxon>Fungi</taxon>
        <taxon>Dikarya</taxon>
        <taxon>Ascomycota</taxon>
        <taxon>Pezizomycotina</taxon>
        <taxon>Leotiomycetes</taxon>
        <taxon>Helotiales</taxon>
        <taxon>Sclerotiniaceae</taxon>
        <taxon>Botrytis</taxon>
    </lineage>
</organism>
<dbReference type="AlphaFoldDB" id="A0A4Z1GVN2"/>
<evidence type="ECO:0000256" key="1">
    <source>
        <dbReference type="SAM" id="Coils"/>
    </source>
</evidence>
<keyword evidence="1" id="KW-0175">Coiled coil</keyword>
<accession>A0A4Z1GVN2</accession>